<dbReference type="Proteomes" id="UP001604336">
    <property type="component" value="Unassembled WGS sequence"/>
</dbReference>
<gene>
    <name evidence="2" type="ORF">Adt_00615</name>
</gene>
<name>A0ABD1VQK2_9LAMI</name>
<feature type="region of interest" description="Disordered" evidence="1">
    <location>
        <begin position="1"/>
        <end position="50"/>
    </location>
</feature>
<dbReference type="EMBL" id="JBFOLK010000001">
    <property type="protein sequence ID" value="KAL2539637.1"/>
    <property type="molecule type" value="Genomic_DNA"/>
</dbReference>
<sequence length="114" mass="12289">MKFPHHKPTHPSLSLLFQPTIPSFQPAPSRPQPGITPAPSRTSKTSQPNNHFICSLSPNFPIFGALNAQFLAGDEGCEYDHGSGGSGVSCGCGYGYDDSSGVKFQRHFSSFQNF</sequence>
<evidence type="ECO:0000313" key="3">
    <source>
        <dbReference type="Proteomes" id="UP001604336"/>
    </source>
</evidence>
<dbReference type="AlphaFoldDB" id="A0ABD1VQK2"/>
<reference evidence="3" key="1">
    <citation type="submission" date="2024-07" db="EMBL/GenBank/DDBJ databases">
        <title>Two chromosome-level genome assemblies of Korean endemic species Abeliophyllum distichum and Forsythia ovata (Oleaceae).</title>
        <authorList>
            <person name="Jang H."/>
        </authorList>
    </citation>
    <scope>NUCLEOTIDE SEQUENCE [LARGE SCALE GENOMIC DNA]</scope>
</reference>
<feature type="compositionally biased region" description="Polar residues" evidence="1">
    <location>
        <begin position="39"/>
        <end position="50"/>
    </location>
</feature>
<proteinExistence type="predicted"/>
<evidence type="ECO:0000256" key="1">
    <source>
        <dbReference type="SAM" id="MobiDB-lite"/>
    </source>
</evidence>
<keyword evidence="3" id="KW-1185">Reference proteome</keyword>
<accession>A0ABD1VQK2</accession>
<feature type="compositionally biased region" description="Polar residues" evidence="1">
    <location>
        <begin position="11"/>
        <end position="23"/>
    </location>
</feature>
<organism evidence="2 3">
    <name type="scientific">Abeliophyllum distichum</name>
    <dbReference type="NCBI Taxonomy" id="126358"/>
    <lineage>
        <taxon>Eukaryota</taxon>
        <taxon>Viridiplantae</taxon>
        <taxon>Streptophyta</taxon>
        <taxon>Embryophyta</taxon>
        <taxon>Tracheophyta</taxon>
        <taxon>Spermatophyta</taxon>
        <taxon>Magnoliopsida</taxon>
        <taxon>eudicotyledons</taxon>
        <taxon>Gunneridae</taxon>
        <taxon>Pentapetalae</taxon>
        <taxon>asterids</taxon>
        <taxon>lamiids</taxon>
        <taxon>Lamiales</taxon>
        <taxon>Oleaceae</taxon>
        <taxon>Forsythieae</taxon>
        <taxon>Abeliophyllum</taxon>
    </lineage>
</organism>
<comment type="caution">
    <text evidence="2">The sequence shown here is derived from an EMBL/GenBank/DDBJ whole genome shotgun (WGS) entry which is preliminary data.</text>
</comment>
<protein>
    <submittedName>
        <fullName evidence="2">Uncharacterized protein</fullName>
    </submittedName>
</protein>
<evidence type="ECO:0000313" key="2">
    <source>
        <dbReference type="EMBL" id="KAL2539637.1"/>
    </source>
</evidence>